<sequence>MGQKCTTSVQLIAVAVVLTTFLLMSEFTSTAIALPSAPREFSVTENSDHRRKRLLLLHPAVMSGRSLEKLVEHIVASGYDPDGIAIRPGK</sequence>
<name>A0A914HFL6_GLORO</name>
<dbReference type="AlphaFoldDB" id="A0A914HFL6"/>
<dbReference type="Proteomes" id="UP000887572">
    <property type="component" value="Unplaced"/>
</dbReference>
<evidence type="ECO:0000313" key="1">
    <source>
        <dbReference type="Proteomes" id="UP000887572"/>
    </source>
</evidence>
<reference evidence="2" key="1">
    <citation type="submission" date="2022-11" db="UniProtKB">
        <authorList>
            <consortium name="WormBaseParasite"/>
        </authorList>
    </citation>
    <scope>IDENTIFICATION</scope>
</reference>
<evidence type="ECO:0000313" key="2">
    <source>
        <dbReference type="WBParaSite" id="Gr19_v10_g17074.t1"/>
    </source>
</evidence>
<accession>A0A914HFL6</accession>
<keyword evidence="1" id="KW-1185">Reference proteome</keyword>
<proteinExistence type="predicted"/>
<protein>
    <submittedName>
        <fullName evidence="2">Uncharacterized protein</fullName>
    </submittedName>
</protein>
<organism evidence="1 2">
    <name type="scientific">Globodera rostochiensis</name>
    <name type="common">Golden nematode worm</name>
    <name type="synonym">Heterodera rostochiensis</name>
    <dbReference type="NCBI Taxonomy" id="31243"/>
    <lineage>
        <taxon>Eukaryota</taxon>
        <taxon>Metazoa</taxon>
        <taxon>Ecdysozoa</taxon>
        <taxon>Nematoda</taxon>
        <taxon>Chromadorea</taxon>
        <taxon>Rhabditida</taxon>
        <taxon>Tylenchina</taxon>
        <taxon>Tylenchomorpha</taxon>
        <taxon>Tylenchoidea</taxon>
        <taxon>Heteroderidae</taxon>
        <taxon>Heteroderinae</taxon>
        <taxon>Globodera</taxon>
    </lineage>
</organism>
<dbReference type="WBParaSite" id="Gr19_v10_g17074.t1">
    <property type="protein sequence ID" value="Gr19_v10_g17074.t1"/>
    <property type="gene ID" value="Gr19_v10_g17074"/>
</dbReference>